<evidence type="ECO:0000313" key="5">
    <source>
        <dbReference type="Proteomes" id="UP000502823"/>
    </source>
</evidence>
<dbReference type="GO" id="GO:0005507">
    <property type="term" value="F:copper ion binding"/>
    <property type="evidence" value="ECO:0007669"/>
    <property type="project" value="TreeGrafter"/>
</dbReference>
<dbReference type="GO" id="GO:0006355">
    <property type="term" value="P:regulation of DNA-templated transcription"/>
    <property type="evidence" value="ECO:0007669"/>
    <property type="project" value="InterPro"/>
</dbReference>
<evidence type="ECO:0000313" key="4">
    <source>
        <dbReference type="EMBL" id="GFG39297.1"/>
    </source>
</evidence>
<sequence>MCDWRLTEVRCLGLLLYYSQCLSFQQNLPIKTDLGYMFRLSFCYGQCCCFQQNLPIKADLGSTFRPSPYYSQCRCFQQNVQMETDFEVETSLLVLVLDTNPGQRLLRERAHMLTQWLESVIAFANSHLMLKATNKLAMLACHTRSTEFLFPPPPTAFGTQVAMLRQLDGQYELFTHVEKTIRQNLQQLVLRDAKSEATGTVCESLLAGALAMAVCYIHRLEQELSAGTKMNSRILWVFLPEPPVRRKLVLPPPVKVDYRAACFCHRELIDIGFVCSVCLSSKCLVQQQTHCLPFGLLPSSFELETSSASSAQSVQHASKTTAQEFPLASEMFASALNSWCFFFSTVFKTPGPLPIKQKKRKIKMDMMEVCVDSVESAVNACKGGASRLELCAALSEGGLTPTPGMLRIIKSLVTIPVFVMLRPRGGDDFVYSSYEVEVMMNDAAVLKEWGADGFVFGALTASGEIDKNVCKEVMDIVSPLPATFHRAFDVCGDITMALSTIIELGFSRILTSGQELTASEGIPVIKKLISNANGRIIIMPGAGITKANIGEILRQTGAVEFHASAKVLKTCSSSPSKCIIGFKHEENVFVTSKELVREMVRIADETMRNSKWEISV</sequence>
<keyword evidence="2" id="KW-0804">Transcription</keyword>
<feature type="signal peptide" evidence="3">
    <location>
        <begin position="1"/>
        <end position="23"/>
    </location>
</feature>
<keyword evidence="3" id="KW-0732">Signal</keyword>
<dbReference type="GO" id="GO:0005675">
    <property type="term" value="C:transcription factor TFIIH holo complex"/>
    <property type="evidence" value="ECO:0007669"/>
    <property type="project" value="UniProtKB-UniRule"/>
</dbReference>
<dbReference type="GO" id="GO:0006289">
    <property type="term" value="P:nucleotide-excision repair"/>
    <property type="evidence" value="ECO:0007669"/>
    <property type="project" value="UniProtKB-UniRule"/>
</dbReference>
<dbReference type="HAMAP" id="MF_00795">
    <property type="entry name" value="CutC"/>
    <property type="match status" value="1"/>
</dbReference>
<keyword evidence="2" id="KW-0479">Metal-binding</keyword>
<dbReference type="InParanoid" id="A0A6L2QBP1"/>
<comment type="caution">
    <text evidence="4">The sequence shown here is derived from an EMBL/GenBank/DDBJ whole genome shotgun (WGS) entry which is preliminary data.</text>
</comment>
<keyword evidence="2" id="KW-0227">DNA damage</keyword>
<evidence type="ECO:0000256" key="3">
    <source>
        <dbReference type="SAM" id="SignalP"/>
    </source>
</evidence>
<dbReference type="AlphaFoldDB" id="A0A6L2QBP1"/>
<dbReference type="Proteomes" id="UP000502823">
    <property type="component" value="Unassembled WGS sequence"/>
</dbReference>
<dbReference type="GO" id="GO:0008270">
    <property type="term" value="F:zinc ion binding"/>
    <property type="evidence" value="ECO:0007669"/>
    <property type="project" value="UniProtKB-KW"/>
</dbReference>
<dbReference type="SUPFAM" id="SSF110395">
    <property type="entry name" value="CutC-like"/>
    <property type="match status" value="1"/>
</dbReference>
<comment type="subcellular location">
    <subcellularLocation>
        <location evidence="2">Nucleus</location>
    </subcellularLocation>
</comment>
<comment type="similarity">
    <text evidence="1">Belongs to the CutC family.</text>
</comment>
<dbReference type="EMBL" id="BLKM01000895">
    <property type="protein sequence ID" value="GFG39297.1"/>
    <property type="molecule type" value="Genomic_DNA"/>
</dbReference>
<comment type="similarity">
    <text evidence="2">Belongs to the TFB4 family.</text>
</comment>
<keyword evidence="2" id="KW-0539">Nucleus</keyword>
<comment type="subunit">
    <text evidence="2">Part of a TFIID-containing RNA polymerase II pre-initiation complex that is composed of TBP and at least GTF2A1, GTF2A2, GTF2E1, GTF2E2, GTF2F1, GTF2H2, GTF2H3, GTF2H4, GTF2H5, GTF2B, TCEA1, ERCC2, ERCC3, TAF1, TAF2, TAF3, TAF4, TAF5, TAF6, TAF7, TAF8, TAF9, TAF10, TAF11, TAF12 and TAF13. Component of the 7-subunit TFIIH core complex composed of XPB/ERCC3, XPD/ERCC2, GTF2H1, GTF2H2, GTF2H3, GTF2H4 and GTF2H5, which is active in NER. The core complex associates with the 3-subunit CDK-activating kinase (CAK) module composed of CCNH/cyclin H, CDK7 and MNAT1 to form the 10-subunit holoenzyme (holo-TFIIH) active in transcription. Interacts with RARA; the interaction requires prior phosphorylation of RARA on 'Ser-369' which then enhances interaction of RARA with CDK7.</text>
</comment>
<accession>A0A6L2QBP1</accession>
<keyword evidence="2" id="KW-0863">Zinc-finger</keyword>
<dbReference type="Pfam" id="PF03850">
    <property type="entry name" value="Tfb4"/>
    <property type="match status" value="1"/>
</dbReference>
<dbReference type="GO" id="GO:0000439">
    <property type="term" value="C:transcription factor TFIIH core complex"/>
    <property type="evidence" value="ECO:0007669"/>
    <property type="project" value="UniProtKB-UniRule"/>
</dbReference>
<dbReference type="Gene3D" id="3.40.50.410">
    <property type="entry name" value="von Willebrand factor, type A domain"/>
    <property type="match status" value="1"/>
</dbReference>
<keyword evidence="2" id="KW-0805">Transcription regulation</keyword>
<dbReference type="InterPro" id="IPR005627">
    <property type="entry name" value="CutC-like"/>
</dbReference>
<keyword evidence="5" id="KW-1185">Reference proteome</keyword>
<dbReference type="OrthoDB" id="7392499at2759"/>
<proteinExistence type="inferred from homology"/>
<comment type="function">
    <text evidence="2">Component of the general transcription and DNA repair factor IIH (TFIIH) core complex, which is involved in general and transcription-coupled nucleotide excision repair (NER) of damaged DNA and, when complexed to CAK, in RNA transcription by RNA polymerase II. In NER, TFIIH acts by opening DNA around the lesion to allow the excision of the damaged oligonucleotide and its replacement by a new DNA fragment. In transcription, TFIIH has an essential role in transcription initiation. When the pre-initiation complex (PIC) has been established, TFIIH is required for promoter opening and promoter escape. Phosphorylation of the C-terminal tail (CTD) of the largest subunit of RNA polymerase II by the kinase module CAK controls the initiation of transcription.</text>
</comment>
<dbReference type="Gene3D" id="3.20.20.380">
    <property type="entry name" value="Copper homeostasis (CutC) domain"/>
    <property type="match status" value="1"/>
</dbReference>
<name>A0A6L2QBP1_COPFO</name>
<dbReference type="InterPro" id="IPR036465">
    <property type="entry name" value="vWFA_dom_sf"/>
</dbReference>
<protein>
    <recommendedName>
        <fullName evidence="2">General transcription factor IIH subunit 3</fullName>
    </recommendedName>
    <alternativeName>
        <fullName evidence="2">General transcription factor IIH polypeptide 3</fullName>
    </alternativeName>
</protein>
<keyword evidence="2" id="KW-0234">DNA repair</keyword>
<keyword evidence="2" id="KW-0862">Zinc</keyword>
<dbReference type="Pfam" id="PF03932">
    <property type="entry name" value="CutC"/>
    <property type="match status" value="1"/>
</dbReference>
<evidence type="ECO:0000256" key="1">
    <source>
        <dbReference type="ARBA" id="ARBA00007768"/>
    </source>
</evidence>
<dbReference type="FunFam" id="3.20.20.380:FF:000001">
    <property type="entry name" value="Copper homeostasis protein CutC"/>
    <property type="match status" value="1"/>
</dbReference>
<organism evidence="4 5">
    <name type="scientific">Coptotermes formosanus</name>
    <name type="common">Formosan subterranean termite</name>
    <dbReference type="NCBI Taxonomy" id="36987"/>
    <lineage>
        <taxon>Eukaryota</taxon>
        <taxon>Metazoa</taxon>
        <taxon>Ecdysozoa</taxon>
        <taxon>Arthropoda</taxon>
        <taxon>Hexapoda</taxon>
        <taxon>Insecta</taxon>
        <taxon>Pterygota</taxon>
        <taxon>Neoptera</taxon>
        <taxon>Polyneoptera</taxon>
        <taxon>Dictyoptera</taxon>
        <taxon>Blattodea</taxon>
        <taxon>Blattoidea</taxon>
        <taxon>Termitoidae</taxon>
        <taxon>Rhinotermitidae</taxon>
        <taxon>Coptotermes</taxon>
    </lineage>
</organism>
<evidence type="ECO:0000256" key="2">
    <source>
        <dbReference type="RuleBase" id="RU368090"/>
    </source>
</evidence>
<gene>
    <name evidence="4" type="ORF">Cfor_02222</name>
</gene>
<dbReference type="PANTHER" id="PTHR12598">
    <property type="entry name" value="COPPER HOMEOSTASIS PROTEIN CUTC"/>
    <property type="match status" value="1"/>
</dbReference>
<reference evidence="5" key="1">
    <citation type="submission" date="2020-01" db="EMBL/GenBank/DDBJ databases">
        <title>Draft genome sequence of the Termite Coptotermes fromosanus.</title>
        <authorList>
            <person name="Itakura S."/>
            <person name="Yosikawa Y."/>
            <person name="Umezawa K."/>
        </authorList>
    </citation>
    <scope>NUCLEOTIDE SEQUENCE [LARGE SCALE GENOMIC DNA]</scope>
</reference>
<dbReference type="PANTHER" id="PTHR12598:SF0">
    <property type="entry name" value="COPPER HOMEOSTASIS PROTEIN CUTC HOMOLOG"/>
    <property type="match status" value="1"/>
</dbReference>
<dbReference type="InterPro" id="IPR036822">
    <property type="entry name" value="CutC-like_dom_sf"/>
</dbReference>
<dbReference type="InterPro" id="IPR004600">
    <property type="entry name" value="TFIIH_Tfb4/GTF2H3"/>
</dbReference>
<feature type="chain" id="PRO_5026926146" description="General transcription factor IIH subunit 3" evidence="3">
    <location>
        <begin position="24"/>
        <end position="616"/>
    </location>
</feature>